<sequence length="417" mass="47178">MCDTVFLTRDGKRCFGKNSDRSPNEAHLMLRSPAKDYAPGTLLRTTYLEIPEASHTYATVLFRPQGIWGAEMGFNEFGLNIGNEAVFTNVRRERKNGLIGMDLLRLALERTRNATEAAELIIDLIGQYGQDGNCGYDKTFYYHNAFLIADSQKTFVLETAGRNWVLQTAGDQTTISNCLSVRSDYDASSEGFSGDFKKRFENRLFTKVAGAERRRNLTAQTLSVESDPLTAVRESLRSHKNPNVTVRRSATDSPCMHAGNLFGDHTTGSYCGEINRMYFVTGASFPCMAVFKPISRAATVLPLDETTARRYWLKRELLHRHAMCDIGLEAEYRTEGSKLEAFYWDKSQSTTDDKALDALSTQAFAAEERLVNDLLRSAHKTSLRFGGNLYFRHYWKKKTRRLFDNYNDDIAAVLQSL</sequence>
<dbReference type="InterPro" id="IPR005079">
    <property type="entry name" value="Peptidase_C45_hydrolase"/>
</dbReference>
<evidence type="ECO:0000259" key="1">
    <source>
        <dbReference type="Pfam" id="PF03417"/>
    </source>
</evidence>
<dbReference type="PANTHER" id="PTHR12994:SF17">
    <property type="entry name" value="LD30995P"/>
    <property type="match status" value="1"/>
</dbReference>
<organism evidence="2 3">
    <name type="scientific">Candidatus Stercoripulliclostridium merdipullorum</name>
    <dbReference type="NCBI Taxonomy" id="2840952"/>
    <lineage>
        <taxon>Bacteria</taxon>
        <taxon>Bacillati</taxon>
        <taxon>Bacillota</taxon>
        <taxon>Clostridia</taxon>
        <taxon>Eubacteriales</taxon>
        <taxon>Candidatus Stercoripulliclostridium</taxon>
    </lineage>
</organism>
<evidence type="ECO:0000313" key="2">
    <source>
        <dbReference type="EMBL" id="HIU99485.1"/>
    </source>
</evidence>
<proteinExistence type="predicted"/>
<dbReference type="Gene3D" id="3.60.60.10">
    <property type="entry name" value="Penicillin V Acylase, Chain A"/>
    <property type="match status" value="1"/>
</dbReference>
<dbReference type="Pfam" id="PF03417">
    <property type="entry name" value="AAT"/>
    <property type="match status" value="1"/>
</dbReference>
<feature type="domain" description="Peptidase C45 hydrolase" evidence="1">
    <location>
        <begin position="35"/>
        <end position="126"/>
    </location>
</feature>
<dbReference type="AlphaFoldDB" id="A0A9D1SX98"/>
<evidence type="ECO:0000313" key="3">
    <source>
        <dbReference type="Proteomes" id="UP000886891"/>
    </source>
</evidence>
<comment type="caution">
    <text evidence="2">The sequence shown here is derived from an EMBL/GenBank/DDBJ whole genome shotgun (WGS) entry which is preliminary data.</text>
</comment>
<reference evidence="2" key="2">
    <citation type="journal article" date="2021" name="PeerJ">
        <title>Extensive microbial diversity within the chicken gut microbiome revealed by metagenomics and culture.</title>
        <authorList>
            <person name="Gilroy R."/>
            <person name="Ravi A."/>
            <person name="Getino M."/>
            <person name="Pursley I."/>
            <person name="Horton D.L."/>
            <person name="Alikhan N.F."/>
            <person name="Baker D."/>
            <person name="Gharbi K."/>
            <person name="Hall N."/>
            <person name="Watson M."/>
            <person name="Adriaenssens E.M."/>
            <person name="Foster-Nyarko E."/>
            <person name="Jarju S."/>
            <person name="Secka A."/>
            <person name="Antonio M."/>
            <person name="Oren A."/>
            <person name="Chaudhuri R.R."/>
            <person name="La Ragione R."/>
            <person name="Hildebrand F."/>
            <person name="Pallen M.J."/>
        </authorList>
    </citation>
    <scope>NUCLEOTIDE SEQUENCE</scope>
    <source>
        <strain evidence="2">23406</strain>
    </source>
</reference>
<dbReference type="GO" id="GO:0006508">
    <property type="term" value="P:proteolysis"/>
    <property type="evidence" value="ECO:0007669"/>
    <property type="project" value="InterPro"/>
</dbReference>
<dbReference type="PANTHER" id="PTHR12994">
    <property type="entry name" value="SECERNIN"/>
    <property type="match status" value="1"/>
</dbReference>
<dbReference type="GO" id="GO:0016805">
    <property type="term" value="F:dipeptidase activity"/>
    <property type="evidence" value="ECO:0007669"/>
    <property type="project" value="InterPro"/>
</dbReference>
<dbReference type="GO" id="GO:0070004">
    <property type="term" value="F:cysteine-type exopeptidase activity"/>
    <property type="evidence" value="ECO:0007669"/>
    <property type="project" value="InterPro"/>
</dbReference>
<name>A0A9D1SX98_9FIRM</name>
<accession>A0A9D1SX98</accession>
<protein>
    <submittedName>
        <fullName evidence="2">Peptidase U34</fullName>
    </submittedName>
</protein>
<dbReference type="InterPro" id="IPR005322">
    <property type="entry name" value="Peptidase_C69"/>
</dbReference>
<dbReference type="EMBL" id="DVOH01000001">
    <property type="protein sequence ID" value="HIU99485.1"/>
    <property type="molecule type" value="Genomic_DNA"/>
</dbReference>
<dbReference type="Proteomes" id="UP000886891">
    <property type="component" value="Unassembled WGS sequence"/>
</dbReference>
<gene>
    <name evidence="2" type="ORF">IAB14_00025</name>
</gene>
<reference evidence="2" key="1">
    <citation type="submission" date="2020-10" db="EMBL/GenBank/DDBJ databases">
        <authorList>
            <person name="Gilroy R."/>
        </authorList>
    </citation>
    <scope>NUCLEOTIDE SEQUENCE</scope>
    <source>
        <strain evidence="2">23406</strain>
    </source>
</reference>